<dbReference type="Pfam" id="PF02624">
    <property type="entry name" value="YcaO"/>
    <property type="match status" value="1"/>
</dbReference>
<protein>
    <submittedName>
        <fullName evidence="2">Ribosomal protein S12 methylthiotransferase accessory factor</fullName>
    </submittedName>
</protein>
<dbReference type="Proteomes" id="UP000242642">
    <property type="component" value="Unassembled WGS sequence"/>
</dbReference>
<evidence type="ECO:0000313" key="2">
    <source>
        <dbReference type="EMBL" id="SET35601.1"/>
    </source>
</evidence>
<dbReference type="PROSITE" id="PS51664">
    <property type="entry name" value="YCAO"/>
    <property type="match status" value="1"/>
</dbReference>
<dbReference type="NCBIfam" id="TIGR00702">
    <property type="entry name" value="YcaO-type kinase domain"/>
    <property type="match status" value="1"/>
</dbReference>
<evidence type="ECO:0000259" key="1">
    <source>
        <dbReference type="PROSITE" id="PS51664"/>
    </source>
</evidence>
<dbReference type="InterPro" id="IPR041080">
    <property type="entry name" value="YcaO_C"/>
</dbReference>
<keyword evidence="2" id="KW-0808">Transferase</keyword>
<dbReference type="InterPro" id="IPR003776">
    <property type="entry name" value="YcaO-like_dom"/>
</dbReference>
<dbReference type="Pfam" id="PF18381">
    <property type="entry name" value="YcaO_C"/>
    <property type="match status" value="1"/>
</dbReference>
<dbReference type="RefSeq" id="WP_093320741.1">
    <property type="nucleotide sequence ID" value="NZ_FOHV01000019.1"/>
</dbReference>
<dbReference type="PANTHER" id="PTHR37809:SF1">
    <property type="entry name" value="RIBOSOMAL PROTEIN S12 METHYLTHIOTRANSFERASE ACCESSORY FACTOR YCAO"/>
    <property type="match status" value="1"/>
</dbReference>
<name>A0A1I0DTS3_9GAMM</name>
<sequence>MQKTYIPGKDAALEDSIDFFQAQLSKLGFNIEEASWLNPVPNVWSVHIKDKECALCFTNGKGATKKAALASALGEFFERLSTNYFFADFYLGEEIANSPFVHYPSEKWFPILNDTTLPEGLLDERLYEWYDPDKELNPYDLIDMQSSLPERGICALPFTRQLDGKTIFIPMNIIGNLYVSNGMAAGNSFNEAKVQALSEVFERYVKNRVIRERITLPSIPDEVTQRFPKIYEAISTLEAEGFPIYRFDSSLGGKFPVIAVVLLNPENGSCFASFGAHPKFEVAYERAVTELLQGRSLNSLDVFPAPTFDDEEVGDAANLETHFIDSSGVISWDLFKSKSDYPFIEWNFSGSTEEELINLTKLVNELGSDIYSMEYNHLGVTACRLIVPGLSEVYQPEDLIYANNTMGIHLRNQLLSLASTPITQDEAESLINTLYELDLDETIRIRELLGIATGPATPWYTLRVGELKAMLYLTIGDFENALMWVEWTLDFNQSVFSKERVTYYRCLHNLLLLTQEQDRNAIDYYPIFIKMYGQSIFDAAIQAMNGSEPFYGLSINGQTQLTALSFESHRSLISAYKKLQLAKRLNA</sequence>
<keyword evidence="3" id="KW-1185">Reference proteome</keyword>
<keyword evidence="2" id="KW-0687">Ribonucleoprotein</keyword>
<dbReference type="GO" id="GO:0005840">
    <property type="term" value="C:ribosome"/>
    <property type="evidence" value="ECO:0007669"/>
    <property type="project" value="UniProtKB-KW"/>
</dbReference>
<dbReference type="OrthoDB" id="9761274at2"/>
<gene>
    <name evidence="2" type="ORF">SAMN02583745_02112</name>
</gene>
<dbReference type="NCBIfam" id="NF040716">
    <property type="entry name" value="YcaO_for_S12"/>
    <property type="match status" value="1"/>
</dbReference>
<accession>A0A1I0DTS3</accession>
<feature type="domain" description="YcaO" evidence="1">
    <location>
        <begin position="60"/>
        <end position="440"/>
    </location>
</feature>
<organism evidence="2 3">
    <name type="scientific">Thorsellia anophelis DSM 18579</name>
    <dbReference type="NCBI Taxonomy" id="1123402"/>
    <lineage>
        <taxon>Bacteria</taxon>
        <taxon>Pseudomonadati</taxon>
        <taxon>Pseudomonadota</taxon>
        <taxon>Gammaproteobacteria</taxon>
        <taxon>Enterobacterales</taxon>
        <taxon>Thorselliaceae</taxon>
        <taxon>Thorsellia</taxon>
    </lineage>
</organism>
<evidence type="ECO:0000313" key="3">
    <source>
        <dbReference type="Proteomes" id="UP000242642"/>
    </source>
</evidence>
<dbReference type="EMBL" id="FOHV01000019">
    <property type="protein sequence ID" value="SET35601.1"/>
    <property type="molecule type" value="Genomic_DNA"/>
</dbReference>
<proteinExistence type="predicted"/>
<dbReference type="STRING" id="1123402.SAMN02583745_02112"/>
<reference evidence="3" key="1">
    <citation type="submission" date="2016-10" db="EMBL/GenBank/DDBJ databases">
        <authorList>
            <person name="Varghese N."/>
            <person name="Submissions S."/>
        </authorList>
    </citation>
    <scope>NUCLEOTIDE SEQUENCE [LARGE SCALE GENOMIC DNA]</scope>
    <source>
        <strain evidence="3">DSM 18579</strain>
    </source>
</reference>
<dbReference type="PANTHER" id="PTHR37809">
    <property type="entry name" value="RIBOSOMAL PROTEIN S12 METHYLTHIOTRANSFERASE ACCESSORY FACTOR YCAO"/>
    <property type="match status" value="1"/>
</dbReference>
<dbReference type="GO" id="GO:0016740">
    <property type="term" value="F:transferase activity"/>
    <property type="evidence" value="ECO:0007669"/>
    <property type="project" value="UniProtKB-KW"/>
</dbReference>
<dbReference type="Gene3D" id="3.30.1330.230">
    <property type="match status" value="1"/>
</dbReference>
<keyword evidence="2" id="KW-0689">Ribosomal protein</keyword>
<dbReference type="AlphaFoldDB" id="A0A1I0DTS3"/>